<geneLocation type="plasmid" evidence="7">
    <name>unnamed2</name>
</geneLocation>
<keyword evidence="3 6" id="KW-0812">Transmembrane</keyword>
<organism evidence="7 8">
    <name type="scientific">Natronorubrum bangense</name>
    <dbReference type="NCBI Taxonomy" id="61858"/>
    <lineage>
        <taxon>Archaea</taxon>
        <taxon>Methanobacteriati</taxon>
        <taxon>Methanobacteriota</taxon>
        <taxon>Stenosarchaea group</taxon>
        <taxon>Halobacteria</taxon>
        <taxon>Halobacteriales</taxon>
        <taxon>Natrialbaceae</taxon>
        <taxon>Natronorubrum</taxon>
    </lineage>
</organism>
<dbReference type="AlphaFoldDB" id="A0A4D6HUP7"/>
<dbReference type="KEGG" id="nbg:DV706_19975"/>
<sequence>MVDRETELSAILSSAAIVLVGGIVSSVAQLGERIVIGRLLSPDAYGEVSIGLALLTITVTIALAGCSQGVSRFIPRYDNAEDQRGVWVSGLILTAIFSLVISAVMFVSADVIAANLFETDEAVTLIRLLALALPFVAGFRIAVATIRGFENTVYPMAIQNFFYPLFRIALITVLLLAGMAIAVVGIAYLLAAILAFLLANVLLRRVMRLRGEYQTHTKELLVFSAPLIVSTVVGVMLTTTDTLMLGFFRSSYEVGMYDAAYPIASGLTVVLGAFGFLYLPIVSRLDADGERGAIDDIYATTTKWVYVITFPAFLLLVVFPHDVITFVFGESYAEAAAVLPILAVGFFLSAAAGRDRETLSAIGVTTWIAIGNVIGITMNITINLLLIPQFGFMGAGVASVMSLITQHGIICGVLAIRYGITPISPEALRCYLALPAVLLPLVYFLSPWIAISIVTVVPFLVAVGLGSVVVLGLAGGLEPDDLAVITLFEDKLGVSIPLVRRWIPDERGEPASSFSAD</sequence>
<evidence type="ECO:0000256" key="4">
    <source>
        <dbReference type="ARBA" id="ARBA00022989"/>
    </source>
</evidence>
<evidence type="ECO:0000313" key="7">
    <source>
        <dbReference type="EMBL" id="QCC56818.1"/>
    </source>
</evidence>
<keyword evidence="7" id="KW-0614">Plasmid</keyword>
<reference evidence="7 8" key="1">
    <citation type="journal article" date="2019" name="Nat. Commun.">
        <title>A new type of DNA phosphorothioation-based antiviral system in archaea.</title>
        <authorList>
            <person name="Xiong L."/>
            <person name="Liu S."/>
            <person name="Chen S."/>
            <person name="Xiao Y."/>
            <person name="Zhu B."/>
            <person name="Gao Y."/>
            <person name="Zhang Y."/>
            <person name="Chen B."/>
            <person name="Luo J."/>
            <person name="Deng Z."/>
            <person name="Chen X."/>
            <person name="Wang L."/>
            <person name="Chen S."/>
        </authorList>
    </citation>
    <scope>NUCLEOTIDE SEQUENCE [LARGE SCALE GENOMIC DNA]</scope>
    <source>
        <strain evidence="7 8">JCM 10635</strain>
        <plasmid evidence="7 8">unnamed2</plasmid>
    </source>
</reference>
<keyword evidence="2" id="KW-1003">Cell membrane</keyword>
<comment type="subcellular location">
    <subcellularLocation>
        <location evidence="1">Cell membrane</location>
        <topology evidence="1">Multi-pass membrane protein</topology>
    </subcellularLocation>
</comment>
<dbReference type="Proteomes" id="UP000296822">
    <property type="component" value="Plasmid unnamed2"/>
</dbReference>
<feature type="transmembrane region" description="Helical" evidence="6">
    <location>
        <begin position="335"/>
        <end position="352"/>
    </location>
</feature>
<accession>A0A4D6HUP7</accession>
<dbReference type="GeneID" id="39853559"/>
<proteinExistence type="predicted"/>
<dbReference type="CDD" id="cd13128">
    <property type="entry name" value="MATE_Wzx_like"/>
    <property type="match status" value="1"/>
</dbReference>
<name>A0A4D6HUP7_9EURY</name>
<feature type="transmembrane region" description="Helical" evidence="6">
    <location>
        <begin position="451"/>
        <end position="474"/>
    </location>
</feature>
<dbReference type="PANTHER" id="PTHR30250">
    <property type="entry name" value="PST FAMILY PREDICTED COLANIC ACID TRANSPORTER"/>
    <property type="match status" value="1"/>
</dbReference>
<feature type="transmembrane region" description="Helical" evidence="6">
    <location>
        <begin position="220"/>
        <end position="239"/>
    </location>
</feature>
<feature type="transmembrane region" description="Helical" evidence="6">
    <location>
        <begin position="125"/>
        <end position="146"/>
    </location>
</feature>
<feature type="transmembrane region" description="Helical" evidence="6">
    <location>
        <begin position="52"/>
        <end position="74"/>
    </location>
</feature>
<feature type="transmembrane region" description="Helical" evidence="6">
    <location>
        <begin position="392"/>
        <end position="416"/>
    </location>
</feature>
<feature type="transmembrane region" description="Helical" evidence="6">
    <location>
        <begin position="166"/>
        <end position="199"/>
    </location>
</feature>
<feature type="transmembrane region" description="Helical" evidence="6">
    <location>
        <begin position="259"/>
        <end position="283"/>
    </location>
</feature>
<keyword evidence="4 6" id="KW-1133">Transmembrane helix</keyword>
<dbReference type="EMBL" id="CP031307">
    <property type="protein sequence ID" value="QCC56818.1"/>
    <property type="molecule type" value="Genomic_DNA"/>
</dbReference>
<dbReference type="InterPro" id="IPR002797">
    <property type="entry name" value="Polysacc_synth"/>
</dbReference>
<evidence type="ECO:0000313" key="8">
    <source>
        <dbReference type="Proteomes" id="UP000296822"/>
    </source>
</evidence>
<evidence type="ECO:0000256" key="3">
    <source>
        <dbReference type="ARBA" id="ARBA00022692"/>
    </source>
</evidence>
<dbReference type="Pfam" id="PF01943">
    <property type="entry name" value="Polysacc_synt"/>
    <property type="match status" value="1"/>
</dbReference>
<evidence type="ECO:0000256" key="5">
    <source>
        <dbReference type="ARBA" id="ARBA00023136"/>
    </source>
</evidence>
<dbReference type="PANTHER" id="PTHR30250:SF27">
    <property type="entry name" value="POLYSACCHARIDE BIOSYNTHESIS PROTEIN"/>
    <property type="match status" value="1"/>
</dbReference>
<feature type="transmembrane region" description="Helical" evidence="6">
    <location>
        <begin position="428"/>
        <end position="445"/>
    </location>
</feature>
<dbReference type="GO" id="GO:0005886">
    <property type="term" value="C:plasma membrane"/>
    <property type="evidence" value="ECO:0007669"/>
    <property type="project" value="UniProtKB-SubCell"/>
</dbReference>
<feature type="transmembrane region" description="Helical" evidence="6">
    <location>
        <begin position="12"/>
        <end position="31"/>
    </location>
</feature>
<feature type="transmembrane region" description="Helical" evidence="6">
    <location>
        <begin position="364"/>
        <end position="386"/>
    </location>
</feature>
<evidence type="ECO:0000256" key="2">
    <source>
        <dbReference type="ARBA" id="ARBA00022475"/>
    </source>
</evidence>
<dbReference type="InterPro" id="IPR050833">
    <property type="entry name" value="Poly_Biosynth_Transport"/>
</dbReference>
<feature type="transmembrane region" description="Helical" evidence="6">
    <location>
        <begin position="86"/>
        <end position="113"/>
    </location>
</feature>
<feature type="transmembrane region" description="Helical" evidence="6">
    <location>
        <begin position="304"/>
        <end position="329"/>
    </location>
</feature>
<protein>
    <submittedName>
        <fullName evidence="7">Flippase</fullName>
    </submittedName>
</protein>
<dbReference type="RefSeq" id="WP_136351002.1">
    <property type="nucleotide sequence ID" value="NZ_CP031307.1"/>
</dbReference>
<evidence type="ECO:0000256" key="1">
    <source>
        <dbReference type="ARBA" id="ARBA00004651"/>
    </source>
</evidence>
<evidence type="ECO:0000256" key="6">
    <source>
        <dbReference type="SAM" id="Phobius"/>
    </source>
</evidence>
<keyword evidence="5 6" id="KW-0472">Membrane</keyword>
<gene>
    <name evidence="7" type="ORF">DV706_19975</name>
</gene>